<dbReference type="Proteomes" id="UP000799767">
    <property type="component" value="Unassembled WGS sequence"/>
</dbReference>
<dbReference type="PRINTS" id="PR00452">
    <property type="entry name" value="SH3DOMAIN"/>
</dbReference>
<proteinExistence type="predicted"/>
<feature type="domain" description="SH3" evidence="7">
    <location>
        <begin position="361"/>
        <end position="421"/>
    </location>
</feature>
<dbReference type="PANTHER" id="PTHR47174">
    <property type="entry name" value="BRIDGING INTEGRATOR 3"/>
    <property type="match status" value="1"/>
</dbReference>
<reference evidence="9" key="1">
    <citation type="journal article" date="2020" name="Stud. Mycol.">
        <title>101 Dothideomycetes genomes: a test case for predicting lifestyles and emergence of pathogens.</title>
        <authorList>
            <person name="Haridas S."/>
            <person name="Albert R."/>
            <person name="Binder M."/>
            <person name="Bloem J."/>
            <person name="Labutti K."/>
            <person name="Salamov A."/>
            <person name="Andreopoulos B."/>
            <person name="Baker S."/>
            <person name="Barry K."/>
            <person name="Bills G."/>
            <person name="Bluhm B."/>
            <person name="Cannon C."/>
            <person name="Castanera R."/>
            <person name="Culley D."/>
            <person name="Daum C."/>
            <person name="Ezra D."/>
            <person name="Gonzalez J."/>
            <person name="Henrissat B."/>
            <person name="Kuo A."/>
            <person name="Liang C."/>
            <person name="Lipzen A."/>
            <person name="Lutzoni F."/>
            <person name="Magnuson J."/>
            <person name="Mondo S."/>
            <person name="Nolan M."/>
            <person name="Ohm R."/>
            <person name="Pangilinan J."/>
            <person name="Park H.-J."/>
            <person name="Ramirez L."/>
            <person name="Alfaro M."/>
            <person name="Sun H."/>
            <person name="Tritt A."/>
            <person name="Yoshinaga Y."/>
            <person name="Zwiers L.-H."/>
            <person name="Turgeon B."/>
            <person name="Goodwin S."/>
            <person name="Spatafora J."/>
            <person name="Crous P."/>
            <person name="Grigoriev I."/>
        </authorList>
    </citation>
    <scope>NUCLEOTIDE SEQUENCE</scope>
    <source>
        <strain evidence="9">CBS 113389</strain>
    </source>
</reference>
<dbReference type="EMBL" id="MU001632">
    <property type="protein sequence ID" value="KAF2486721.1"/>
    <property type="molecule type" value="Genomic_DNA"/>
</dbReference>
<dbReference type="OrthoDB" id="2159336at2759"/>
<evidence type="ECO:0000256" key="6">
    <source>
        <dbReference type="SAM" id="MobiDB-lite"/>
    </source>
</evidence>
<keyword evidence="10" id="KW-1185">Reference proteome</keyword>
<evidence type="ECO:0000313" key="9">
    <source>
        <dbReference type="EMBL" id="KAF2486721.1"/>
    </source>
</evidence>
<feature type="coiled-coil region" evidence="5">
    <location>
        <begin position="150"/>
        <end position="201"/>
    </location>
</feature>
<gene>
    <name evidence="9" type="ORF">BDY17DRAFT_291993</name>
</gene>
<dbReference type="InterPro" id="IPR001452">
    <property type="entry name" value="SH3_domain"/>
</dbReference>
<evidence type="ECO:0000259" key="7">
    <source>
        <dbReference type="PROSITE" id="PS50002"/>
    </source>
</evidence>
<feature type="compositionally biased region" description="Polar residues" evidence="6">
    <location>
        <begin position="297"/>
        <end position="311"/>
    </location>
</feature>
<dbReference type="SUPFAM" id="SSF50044">
    <property type="entry name" value="SH3-domain"/>
    <property type="match status" value="1"/>
</dbReference>
<dbReference type="GO" id="GO:0031097">
    <property type="term" value="C:medial cortex"/>
    <property type="evidence" value="ECO:0007669"/>
    <property type="project" value="TreeGrafter"/>
</dbReference>
<dbReference type="Gene3D" id="2.30.30.40">
    <property type="entry name" value="SH3 Domains"/>
    <property type="match status" value="1"/>
</dbReference>
<dbReference type="RefSeq" id="XP_033593290.1">
    <property type="nucleotide sequence ID" value="XM_033732749.1"/>
</dbReference>
<dbReference type="GO" id="GO:0008289">
    <property type="term" value="F:lipid binding"/>
    <property type="evidence" value="ECO:0007669"/>
    <property type="project" value="TreeGrafter"/>
</dbReference>
<evidence type="ECO:0008006" key="11">
    <source>
        <dbReference type="Google" id="ProtNLM"/>
    </source>
</evidence>
<dbReference type="SUPFAM" id="SSF103657">
    <property type="entry name" value="BAR/IMD domain-like"/>
    <property type="match status" value="1"/>
</dbReference>
<name>A0A6A6Q3U1_9PEZI</name>
<dbReference type="Gene3D" id="1.20.1270.60">
    <property type="entry name" value="Arfaptin homology (AH) domain/BAR domain"/>
    <property type="match status" value="1"/>
</dbReference>
<evidence type="ECO:0000313" key="10">
    <source>
        <dbReference type="Proteomes" id="UP000799767"/>
    </source>
</evidence>
<feature type="domain" description="BAR" evidence="8">
    <location>
        <begin position="17"/>
        <end position="255"/>
    </location>
</feature>
<dbReference type="GO" id="GO:1990528">
    <property type="term" value="C:Rvs161p-Rvs167p complex"/>
    <property type="evidence" value="ECO:0007669"/>
    <property type="project" value="TreeGrafter"/>
</dbReference>
<evidence type="ECO:0000256" key="4">
    <source>
        <dbReference type="PROSITE-ProRule" id="PRU00192"/>
    </source>
</evidence>
<keyword evidence="3 5" id="KW-0175">Coiled coil</keyword>
<organism evidence="9 10">
    <name type="scientific">Neohortaea acidophila</name>
    <dbReference type="NCBI Taxonomy" id="245834"/>
    <lineage>
        <taxon>Eukaryota</taxon>
        <taxon>Fungi</taxon>
        <taxon>Dikarya</taxon>
        <taxon>Ascomycota</taxon>
        <taxon>Pezizomycotina</taxon>
        <taxon>Dothideomycetes</taxon>
        <taxon>Dothideomycetidae</taxon>
        <taxon>Mycosphaerellales</taxon>
        <taxon>Teratosphaeriaceae</taxon>
        <taxon>Neohortaea</taxon>
    </lineage>
</organism>
<dbReference type="InterPro" id="IPR036028">
    <property type="entry name" value="SH3-like_dom_sf"/>
</dbReference>
<dbReference type="SMART" id="SM00721">
    <property type="entry name" value="BAR"/>
    <property type="match status" value="1"/>
</dbReference>
<dbReference type="SMART" id="SM00326">
    <property type="entry name" value="SH3"/>
    <property type="match status" value="1"/>
</dbReference>
<dbReference type="FunFam" id="2.30.30.40:FF:000189">
    <property type="entry name" value="BAR adaptor protein RVS167"/>
    <property type="match status" value="1"/>
</dbReference>
<dbReference type="Pfam" id="PF00018">
    <property type="entry name" value="SH3_1"/>
    <property type="match status" value="1"/>
</dbReference>
<dbReference type="GO" id="GO:0051666">
    <property type="term" value="P:actin cortical patch localization"/>
    <property type="evidence" value="ECO:0007669"/>
    <property type="project" value="InterPro"/>
</dbReference>
<dbReference type="CDD" id="cd07599">
    <property type="entry name" value="BAR_Rvs167p"/>
    <property type="match status" value="1"/>
</dbReference>
<dbReference type="InterPro" id="IPR004148">
    <property type="entry name" value="BAR_dom"/>
</dbReference>
<dbReference type="GO" id="GO:0030479">
    <property type="term" value="C:actin cortical patch"/>
    <property type="evidence" value="ECO:0007669"/>
    <property type="project" value="TreeGrafter"/>
</dbReference>
<dbReference type="Pfam" id="PF03114">
    <property type="entry name" value="BAR"/>
    <property type="match status" value="1"/>
</dbReference>
<evidence type="ECO:0000256" key="2">
    <source>
        <dbReference type="ARBA" id="ARBA00022553"/>
    </source>
</evidence>
<dbReference type="PROSITE" id="PS51021">
    <property type="entry name" value="BAR"/>
    <property type="match status" value="1"/>
</dbReference>
<keyword evidence="1 4" id="KW-0728">SH3 domain</keyword>
<dbReference type="InterPro" id="IPR046982">
    <property type="entry name" value="BIN3/RVS161-like"/>
</dbReference>
<dbReference type="GO" id="GO:0043332">
    <property type="term" value="C:mating projection tip"/>
    <property type="evidence" value="ECO:0007669"/>
    <property type="project" value="TreeGrafter"/>
</dbReference>
<dbReference type="PANTHER" id="PTHR47174:SF1">
    <property type="entry name" value="REDUCED VIABILITY UPON STARVATION PROTEIN 167"/>
    <property type="match status" value="1"/>
</dbReference>
<dbReference type="AlphaFoldDB" id="A0A6A6Q3U1"/>
<evidence type="ECO:0000259" key="8">
    <source>
        <dbReference type="PROSITE" id="PS51021"/>
    </source>
</evidence>
<evidence type="ECO:0000256" key="3">
    <source>
        <dbReference type="ARBA" id="ARBA00023054"/>
    </source>
</evidence>
<keyword evidence="2" id="KW-0597">Phosphoprotein</keyword>
<accession>A0A6A6Q3U1</accession>
<sequence length="421" mass="47906">MSWKGFSKGVHRAPQQFKQKFNLGEITKDAVFMDAERRFAELETETKKLHDESSRYFKSINDMLDHQIEFAKAVEEIYKPISGRASDPNSFVDDVGNPEGIRACEEYQTLVQELKESLAPELELIQTRIVAPADELMAILKVARKWTVKRDHKQLDYDKERNKLKKLQDKSDRSAKDESALYKTENAYEDATQQYEDLNNLLKLELPQLFEYEREFIQPLFQSFYYMQLNVFYTLHEKMQAIDIGYFDFTRDIEDAFQEKRGDVQAQVEAIPVVKFKTTGQRRPPSKFQSKLALENGRTSSPTGSVPSTRRLTVGSHDTPPPYSPNGDLGRSASTGSSMVAAAKAKPPPPKPKPSRLSGAPAAETVTAIWPYEAQAEGDLTFNTGDVIEIVQRTENVNEWWVGRIGTRQGQFPGNYVELNS</sequence>
<dbReference type="PROSITE" id="PS50002">
    <property type="entry name" value="SH3"/>
    <property type="match status" value="1"/>
</dbReference>
<dbReference type="FunFam" id="1.20.1270.60:FF:000048">
    <property type="entry name" value="BAR adaptor protein RVS167"/>
    <property type="match status" value="1"/>
</dbReference>
<dbReference type="GeneID" id="54473751"/>
<feature type="region of interest" description="Disordered" evidence="6">
    <location>
        <begin position="278"/>
        <end position="360"/>
    </location>
</feature>
<protein>
    <recommendedName>
        <fullName evidence="11">BAR domain-containing protein</fullName>
    </recommendedName>
</protein>
<evidence type="ECO:0000256" key="5">
    <source>
        <dbReference type="SAM" id="Coils"/>
    </source>
</evidence>
<evidence type="ECO:0000256" key="1">
    <source>
        <dbReference type="ARBA" id="ARBA00022443"/>
    </source>
</evidence>
<dbReference type="InterPro" id="IPR027267">
    <property type="entry name" value="AH/BAR_dom_sf"/>
</dbReference>
<dbReference type="GO" id="GO:0006897">
    <property type="term" value="P:endocytosis"/>
    <property type="evidence" value="ECO:0007669"/>
    <property type="project" value="InterPro"/>
</dbReference>
<dbReference type="GO" id="GO:0097320">
    <property type="term" value="P:plasma membrane tubulation"/>
    <property type="evidence" value="ECO:0007669"/>
    <property type="project" value="TreeGrafter"/>
</dbReference>